<feature type="transmembrane region" description="Helical" evidence="6">
    <location>
        <begin position="207"/>
        <end position="229"/>
    </location>
</feature>
<name>A0A699YT70_HAELA</name>
<sequence length="307" mass="33642">MGVPDSQCLGPQHGTSKVCDTMYLQRTPRIDALLHELCSCTTTSEELRVQASELPAGSAVPWALIKQAAAALQWVVDPYLPYAPSAGPLQPIIVTIVCRQHNPEASHQLHAICRGSAIVGPPTVPRAPNPALSARREQLQFKLESMQYGQMVADVTQQERAAEDMRSMLPTAQSQLTFGAHVLVTMGTFSVLGYIGGKQLLHADELWAGLLAALGLTLGLLLETLLLIVRCNMPQRLEDRYPQLFDPKVYNKRPKTRDSAGLVFGHGETRMGIVKQQTCVTVRERAPCYKLSEVRALISLRVFSPPA</sequence>
<dbReference type="AlphaFoldDB" id="A0A699YT70"/>
<keyword evidence="3" id="KW-0256">Endoplasmic reticulum</keyword>
<evidence type="ECO:0000256" key="1">
    <source>
        <dbReference type="ARBA" id="ARBA00004477"/>
    </source>
</evidence>
<gene>
    <name evidence="7" type="ORF">HaLaN_04717</name>
</gene>
<dbReference type="PANTHER" id="PTHR31394">
    <property type="entry name" value="TRANSMEMBRANE PROTEIN 199"/>
    <property type="match status" value="1"/>
</dbReference>
<accession>A0A699YT70</accession>
<dbReference type="Proteomes" id="UP000485058">
    <property type="component" value="Unassembled WGS sequence"/>
</dbReference>
<protein>
    <submittedName>
        <fullName evidence="7">Uncharacterized protein</fullName>
    </submittedName>
</protein>
<proteinExistence type="predicted"/>
<dbReference type="EMBL" id="BLLF01000243">
    <property type="protein sequence ID" value="GFH09549.1"/>
    <property type="molecule type" value="Genomic_DNA"/>
</dbReference>
<evidence type="ECO:0000256" key="5">
    <source>
        <dbReference type="ARBA" id="ARBA00023136"/>
    </source>
</evidence>
<dbReference type="GO" id="GO:0005789">
    <property type="term" value="C:endoplasmic reticulum membrane"/>
    <property type="evidence" value="ECO:0007669"/>
    <property type="project" value="UniProtKB-SubCell"/>
</dbReference>
<evidence type="ECO:0000313" key="8">
    <source>
        <dbReference type="Proteomes" id="UP000485058"/>
    </source>
</evidence>
<keyword evidence="8" id="KW-1185">Reference proteome</keyword>
<comment type="caution">
    <text evidence="7">The sequence shown here is derived from an EMBL/GenBank/DDBJ whole genome shotgun (WGS) entry which is preliminary data.</text>
</comment>
<evidence type="ECO:0000256" key="3">
    <source>
        <dbReference type="ARBA" id="ARBA00022824"/>
    </source>
</evidence>
<reference evidence="7 8" key="1">
    <citation type="submission" date="2020-02" db="EMBL/GenBank/DDBJ databases">
        <title>Draft genome sequence of Haematococcus lacustris strain NIES-144.</title>
        <authorList>
            <person name="Morimoto D."/>
            <person name="Nakagawa S."/>
            <person name="Yoshida T."/>
            <person name="Sawayama S."/>
        </authorList>
    </citation>
    <scope>NUCLEOTIDE SEQUENCE [LARGE SCALE GENOMIC DNA]</scope>
    <source>
        <strain evidence="7 8">NIES-144</strain>
    </source>
</reference>
<comment type="subcellular location">
    <subcellularLocation>
        <location evidence="1">Endoplasmic reticulum membrane</location>
        <topology evidence="1">Multi-pass membrane protein</topology>
    </subcellularLocation>
</comment>
<dbReference type="InterPro" id="IPR021013">
    <property type="entry name" value="ATPase_Vma12"/>
</dbReference>
<feature type="transmembrane region" description="Helical" evidence="6">
    <location>
        <begin position="176"/>
        <end position="195"/>
    </location>
</feature>
<keyword evidence="4 6" id="KW-1133">Transmembrane helix</keyword>
<organism evidence="7 8">
    <name type="scientific">Haematococcus lacustris</name>
    <name type="common">Green alga</name>
    <name type="synonym">Haematococcus pluvialis</name>
    <dbReference type="NCBI Taxonomy" id="44745"/>
    <lineage>
        <taxon>Eukaryota</taxon>
        <taxon>Viridiplantae</taxon>
        <taxon>Chlorophyta</taxon>
        <taxon>core chlorophytes</taxon>
        <taxon>Chlorophyceae</taxon>
        <taxon>CS clade</taxon>
        <taxon>Chlamydomonadales</taxon>
        <taxon>Haematococcaceae</taxon>
        <taxon>Haematococcus</taxon>
    </lineage>
</organism>
<evidence type="ECO:0000256" key="4">
    <source>
        <dbReference type="ARBA" id="ARBA00022989"/>
    </source>
</evidence>
<evidence type="ECO:0000256" key="2">
    <source>
        <dbReference type="ARBA" id="ARBA00022692"/>
    </source>
</evidence>
<dbReference type="GO" id="GO:0070072">
    <property type="term" value="P:vacuolar proton-transporting V-type ATPase complex assembly"/>
    <property type="evidence" value="ECO:0007669"/>
    <property type="project" value="InterPro"/>
</dbReference>
<evidence type="ECO:0000313" key="7">
    <source>
        <dbReference type="EMBL" id="GFH09549.1"/>
    </source>
</evidence>
<keyword evidence="2 6" id="KW-0812">Transmembrane</keyword>
<dbReference type="PANTHER" id="PTHR31394:SF1">
    <property type="entry name" value="TRANSMEMBRANE PROTEIN 199"/>
    <property type="match status" value="1"/>
</dbReference>
<keyword evidence="5 6" id="KW-0472">Membrane</keyword>
<evidence type="ECO:0000256" key="6">
    <source>
        <dbReference type="SAM" id="Phobius"/>
    </source>
</evidence>